<reference evidence="2" key="1">
    <citation type="submission" date="2021-06" db="EMBL/GenBank/DDBJ databases">
        <title>Genome Sequence of Mortierella hyaline Strain SCG-10, a Cold-Adapted, Nitrate-Reducing Fungus Isolated from Soil in Minnesota, USA.</title>
        <authorList>
            <person name="Aldossari N."/>
        </authorList>
    </citation>
    <scope>NUCLEOTIDE SEQUENCE</scope>
    <source>
        <strain evidence="2">SCG-10</strain>
    </source>
</reference>
<dbReference type="Proteomes" id="UP000707451">
    <property type="component" value="Unassembled WGS sequence"/>
</dbReference>
<keyword evidence="3" id="KW-1185">Reference proteome</keyword>
<evidence type="ECO:0000256" key="1">
    <source>
        <dbReference type="SAM" id="MobiDB-lite"/>
    </source>
</evidence>
<comment type="caution">
    <text evidence="2">The sequence shown here is derived from an EMBL/GenBank/DDBJ whole genome shotgun (WGS) entry which is preliminary data.</text>
</comment>
<name>A0A9P7XYA5_9FUNG</name>
<dbReference type="OrthoDB" id="2429001at2759"/>
<proteinExistence type="predicted"/>
<evidence type="ECO:0000313" key="2">
    <source>
        <dbReference type="EMBL" id="KAG9068398.1"/>
    </source>
</evidence>
<dbReference type="EMBL" id="JAHRHY010000006">
    <property type="protein sequence ID" value="KAG9068398.1"/>
    <property type="molecule type" value="Genomic_DNA"/>
</dbReference>
<evidence type="ECO:0000313" key="3">
    <source>
        <dbReference type="Proteomes" id="UP000707451"/>
    </source>
</evidence>
<accession>A0A9P7XYA5</accession>
<protein>
    <submittedName>
        <fullName evidence="2">Uncharacterized protein</fullName>
    </submittedName>
</protein>
<gene>
    <name evidence="2" type="ORF">KI688_010666</name>
</gene>
<organism evidence="2 3">
    <name type="scientific">Linnemannia hyalina</name>
    <dbReference type="NCBI Taxonomy" id="64524"/>
    <lineage>
        <taxon>Eukaryota</taxon>
        <taxon>Fungi</taxon>
        <taxon>Fungi incertae sedis</taxon>
        <taxon>Mucoromycota</taxon>
        <taxon>Mortierellomycotina</taxon>
        <taxon>Mortierellomycetes</taxon>
        <taxon>Mortierellales</taxon>
        <taxon>Mortierellaceae</taxon>
        <taxon>Linnemannia</taxon>
    </lineage>
</organism>
<feature type="region of interest" description="Disordered" evidence="1">
    <location>
        <begin position="384"/>
        <end position="404"/>
    </location>
</feature>
<sequence>MHQQTQISPLQPKENQTNHHHPLSIMRLLILHNHSKHHQIYHRQIARIASKTRSAQRSILWSTNAGSATLASHTPKPFALKPGTSIIAADNDNNTTAACSVACGLCRRDVATNLYSIFADFCNERGLEGVKRLDITLDWAWTKGDLEQLAAAVRGCRFKTLTINGGNSRSQLHHRAARKGAATPAVTLFDPLIQLFGFKPLACIHLENMPDCLQEFSVKFPADLSHLRTLQVHLNIFNWNYPPGQKFFKLARRLSHIKLLIVECPLEDYRAYLMNIWLGLMAPSAAPINTFSTEPPSQDIEVQLLSRGMVHATAFFKRQGTVPESLIVDLGFIDKYEVTWEYLLNNTIAENIHTFRLNEAPTEKWFPFVLKWLTSRQQRPFSLSSTLSASTESTPATTTTTTTTTSIDTYNNTVTEYVRLREVSLCCSRLRADSERDFIELIKLATSPTLGLQRLHLIQLRLPLDSPKVHLLGNQNVSRTTWSGLFINYNLWNLEELEIEDSNFGDIHIEGFLFFMANMKKLEDNEKTKRRKREERRRQLELGLITLEDGEVEEEEEDDFDIVRMRLKAIRFKKHRLTHEIGKDWRITTVNGDGNLHFTRPPYFSNLSCLAR</sequence>
<dbReference type="AlphaFoldDB" id="A0A9P7XYA5"/>